<feature type="transmembrane region" description="Helical" evidence="1">
    <location>
        <begin position="27"/>
        <end position="46"/>
    </location>
</feature>
<keyword evidence="1" id="KW-0472">Membrane</keyword>
<proteinExistence type="predicted"/>
<accession>A0A4R3JBD7</accession>
<dbReference type="EMBL" id="BHEO01000005">
    <property type="protein sequence ID" value="GBU04570.1"/>
    <property type="molecule type" value="Genomic_DNA"/>
</dbReference>
<evidence type="ECO:0000256" key="1">
    <source>
        <dbReference type="SAM" id="Phobius"/>
    </source>
</evidence>
<reference evidence="5 6" key="2">
    <citation type="submission" date="2019-03" db="EMBL/GenBank/DDBJ databases">
        <title>Genomic Encyclopedia of Type Strains, Phase IV (KMG-IV): sequencing the most valuable type-strain genomes for metagenomic binning, comparative biology and taxonomic classification.</title>
        <authorList>
            <person name="Goeker M."/>
        </authorList>
    </citation>
    <scope>NUCLEOTIDE SEQUENCE [LARGE SCALE GENOMIC DNA]</scope>
    <source>
        <strain evidence="5 6">DSM 103426</strain>
    </source>
</reference>
<name>A0A4R3JBD7_9FIRM</name>
<dbReference type="RefSeq" id="WP_116441598.1">
    <property type="nucleotide sequence ID" value="NZ_BHEO01000005.1"/>
</dbReference>
<dbReference type="EMBL" id="BHEO01000005">
    <property type="protein sequence ID" value="GBU04865.1"/>
    <property type="molecule type" value="Genomic_DNA"/>
</dbReference>
<protein>
    <submittedName>
        <fullName evidence="5">Uncharacterized protein</fullName>
    </submittedName>
</protein>
<evidence type="ECO:0000313" key="7">
    <source>
        <dbReference type="Proteomes" id="UP000702954"/>
    </source>
</evidence>
<keyword evidence="1" id="KW-0812">Transmembrane</keyword>
<dbReference type="Proteomes" id="UP000294613">
    <property type="component" value="Unassembled WGS sequence"/>
</dbReference>
<organism evidence="5 6">
    <name type="scientific">Faecalimonas umbilicata</name>
    <dbReference type="NCBI Taxonomy" id="1912855"/>
    <lineage>
        <taxon>Bacteria</taxon>
        <taxon>Bacillati</taxon>
        <taxon>Bacillota</taxon>
        <taxon>Clostridia</taxon>
        <taxon>Lachnospirales</taxon>
        <taxon>Lachnospiraceae</taxon>
        <taxon>Faecalimonas</taxon>
    </lineage>
</organism>
<evidence type="ECO:0000313" key="6">
    <source>
        <dbReference type="Proteomes" id="UP000294613"/>
    </source>
</evidence>
<evidence type="ECO:0000313" key="4">
    <source>
        <dbReference type="EMBL" id="GBU06664.1"/>
    </source>
</evidence>
<keyword evidence="7" id="KW-1185">Reference proteome</keyword>
<comment type="caution">
    <text evidence="5">The sequence shown here is derived from an EMBL/GenBank/DDBJ whole genome shotgun (WGS) entry which is preliminary data.</text>
</comment>
<dbReference type="EMBL" id="BHEO01000008">
    <property type="protein sequence ID" value="GBU06664.1"/>
    <property type="molecule type" value="Genomic_DNA"/>
</dbReference>
<keyword evidence="1" id="KW-1133">Transmembrane helix</keyword>
<evidence type="ECO:0000313" key="3">
    <source>
        <dbReference type="EMBL" id="GBU04865.1"/>
    </source>
</evidence>
<reference evidence="2 7" key="1">
    <citation type="journal article" date="2018" name="Int. J. Syst. Evol. Microbiol.">
        <title>Draft Genome Sequence of Faecalimonas umbilicata JCM 30896T, an Acetate-Producing Bacterium Isolated from Human Feces.</title>
        <authorList>
            <person name="Sakamoto M."/>
            <person name="Ikeyama N."/>
            <person name="Yuki M."/>
            <person name="Ohkuma M."/>
        </authorList>
    </citation>
    <scope>NUCLEOTIDE SEQUENCE [LARGE SCALE GENOMIC DNA]</scope>
    <source>
        <strain evidence="2 7">EGH7</strain>
    </source>
</reference>
<evidence type="ECO:0000313" key="2">
    <source>
        <dbReference type="EMBL" id="GBU04570.1"/>
    </source>
</evidence>
<evidence type="ECO:0000313" key="5">
    <source>
        <dbReference type="EMBL" id="TCS63339.1"/>
    </source>
</evidence>
<dbReference type="AlphaFoldDB" id="A0A4R3JBD7"/>
<dbReference type="Proteomes" id="UP000702954">
    <property type="component" value="Unassembled WGS sequence"/>
</dbReference>
<sequence length="432" mass="49805">MDNRREEQEVLMAIQSLGKLGAFMDPFFKLTAVGTILLLQHFYRMYREGKLSRKEFQSIQEFSKLTKGNFSIENVPVKNVQELEKSGLLQSLEERGIRYLALPDLNKEDGFVQLAVYGADKEVFRSTYERFLMSRMQGGEHDLQSLNNLTSGRTNIISIPAEGQMQMIREDFVSLQVNYAVLPDLNVGDGEIQLVVANTDLPKVEHWYQMYQEKCLSEGKKVGDFKVVGMEEYQETGKLTEEAYVDTASKELKEQLQKYEGKEPGELEKQLIEKESEMKGVNHEQYLKLHQDPEYIELTINEEALVKKSTFAGSPSVEKYGMFGSRVPQTWGKEELTLILPTDRVFLTDNGQTFIGFVKKTEEPLLLGANGKPLPREQRMNGKELYERHYHTTKRDYKQLERTVKTPEKRIVLDEVPQIEKIKIPKIPGRSR</sequence>
<gene>
    <name evidence="5" type="ORF">EDD74_1293</name>
    <name evidence="2" type="ORF">FAEUMB_11110</name>
    <name evidence="3" type="ORF">FAEUMB_14060</name>
    <name evidence="4" type="ORF">FAEUMB_32050</name>
</gene>
<dbReference type="EMBL" id="SLZV01000029">
    <property type="protein sequence ID" value="TCS63339.1"/>
    <property type="molecule type" value="Genomic_DNA"/>
</dbReference>